<proteinExistence type="predicted"/>
<organism evidence="1">
    <name type="scientific">Aliivibrio wodanis</name>
    <dbReference type="NCBI Taxonomy" id="80852"/>
    <lineage>
        <taxon>Bacteria</taxon>
        <taxon>Pseudomonadati</taxon>
        <taxon>Pseudomonadota</taxon>
        <taxon>Gammaproteobacteria</taxon>
        <taxon>Vibrionales</taxon>
        <taxon>Vibrionaceae</taxon>
        <taxon>Aliivibrio</taxon>
    </lineage>
</organism>
<reference evidence="1" key="1">
    <citation type="submission" date="2019-09" db="EMBL/GenBank/DDBJ databases">
        <authorList>
            <person name="Hjerde E."/>
        </authorList>
    </citation>
    <scope>NUCLEOTIDE SEQUENCE</scope>
    <source>
        <strain evidence="1">06/09/160</strain>
    </source>
</reference>
<name>A0A5Q4Z073_9GAMM</name>
<gene>
    <name evidence="1" type="ORF">AW0309160_03955</name>
</gene>
<dbReference type="EMBL" id="LR721751">
    <property type="protein sequence ID" value="VVV06463.1"/>
    <property type="molecule type" value="Genomic_DNA"/>
</dbReference>
<sequence length="49" mass="5585">MTFVLLSLSIIDNLLRFKVIPLPLIKWSIYYAGKPLKSKAKILISSYST</sequence>
<protein>
    <submittedName>
        <fullName evidence="1">Uncharacterized protein</fullName>
    </submittedName>
</protein>
<accession>A0A5Q4Z073</accession>
<dbReference type="AlphaFoldDB" id="A0A5Q4Z073"/>
<evidence type="ECO:0000313" key="1">
    <source>
        <dbReference type="EMBL" id="VVV06463.1"/>
    </source>
</evidence>